<evidence type="ECO:0000313" key="4">
    <source>
        <dbReference type="Proteomes" id="UP000292424"/>
    </source>
</evidence>
<feature type="signal peptide" evidence="2">
    <location>
        <begin position="1"/>
        <end position="20"/>
    </location>
</feature>
<dbReference type="RefSeq" id="WP_131329990.1">
    <property type="nucleotide sequence ID" value="NZ_CP044016.1"/>
</dbReference>
<feature type="compositionally biased region" description="Basic and acidic residues" evidence="1">
    <location>
        <begin position="70"/>
        <end position="84"/>
    </location>
</feature>
<gene>
    <name evidence="3" type="ORF">E0W69_010365</name>
</gene>
<accession>A0A5P2FZT1</accession>
<reference evidence="3 4" key="1">
    <citation type="submission" date="2019-09" db="EMBL/GenBank/DDBJ databases">
        <title>Complete genome sequence of Arachidicoccus sp. B3-10 isolated from apple orchard soil.</title>
        <authorList>
            <person name="Kim H.S."/>
            <person name="Han K.-I."/>
            <person name="Suh M.K."/>
            <person name="Lee K.C."/>
            <person name="Eom M.K."/>
            <person name="Kim J.-S."/>
            <person name="Kang S.W."/>
            <person name="Sin Y."/>
            <person name="Lee J.-S."/>
        </authorList>
    </citation>
    <scope>NUCLEOTIDE SEQUENCE [LARGE SCALE GENOMIC DNA]</scope>
    <source>
        <strain evidence="3 4">B3-10</strain>
    </source>
</reference>
<name>A0A5P2FZT1_9BACT</name>
<dbReference type="OrthoDB" id="1264860at2"/>
<sequence length="84" mass="9148">MKKILSALMALVLFTSVTFAQSATKTAAKAKTKVTAAADTAKHYKKDGTLDKRFNSSKASPTTTAKHLKKDGTLDKRFKENKSK</sequence>
<dbReference type="AlphaFoldDB" id="A0A5P2FZT1"/>
<keyword evidence="4" id="KW-1185">Reference proteome</keyword>
<feature type="chain" id="PRO_5024304604" description="PBCV-specific basic adaptor domain-containing protein" evidence="2">
    <location>
        <begin position="21"/>
        <end position="84"/>
    </location>
</feature>
<protein>
    <recommendedName>
        <fullName evidence="5">PBCV-specific basic adaptor domain-containing protein</fullName>
    </recommendedName>
</protein>
<feature type="compositionally biased region" description="Polar residues" evidence="1">
    <location>
        <begin position="56"/>
        <end position="65"/>
    </location>
</feature>
<dbReference type="Proteomes" id="UP000292424">
    <property type="component" value="Chromosome"/>
</dbReference>
<proteinExistence type="predicted"/>
<dbReference type="EMBL" id="CP044016">
    <property type="protein sequence ID" value="QES89044.1"/>
    <property type="molecule type" value="Genomic_DNA"/>
</dbReference>
<evidence type="ECO:0000313" key="3">
    <source>
        <dbReference type="EMBL" id="QES89044.1"/>
    </source>
</evidence>
<feature type="region of interest" description="Disordered" evidence="1">
    <location>
        <begin position="51"/>
        <end position="84"/>
    </location>
</feature>
<organism evidence="3 4">
    <name type="scientific">Rhizosphaericola mali</name>
    <dbReference type="NCBI Taxonomy" id="2545455"/>
    <lineage>
        <taxon>Bacteria</taxon>
        <taxon>Pseudomonadati</taxon>
        <taxon>Bacteroidota</taxon>
        <taxon>Chitinophagia</taxon>
        <taxon>Chitinophagales</taxon>
        <taxon>Chitinophagaceae</taxon>
        <taxon>Rhizosphaericola</taxon>
    </lineage>
</organism>
<dbReference type="KEGG" id="arac:E0W69_010365"/>
<evidence type="ECO:0000256" key="2">
    <source>
        <dbReference type="SAM" id="SignalP"/>
    </source>
</evidence>
<keyword evidence="2" id="KW-0732">Signal</keyword>
<evidence type="ECO:0000256" key="1">
    <source>
        <dbReference type="SAM" id="MobiDB-lite"/>
    </source>
</evidence>
<evidence type="ECO:0008006" key="5">
    <source>
        <dbReference type="Google" id="ProtNLM"/>
    </source>
</evidence>